<evidence type="ECO:0000256" key="8">
    <source>
        <dbReference type="ARBA" id="ARBA00023288"/>
    </source>
</evidence>
<evidence type="ECO:0000313" key="12">
    <source>
        <dbReference type="Proteomes" id="UP001528850"/>
    </source>
</evidence>
<keyword evidence="5" id="KW-0732">Signal</keyword>
<evidence type="ECO:0000256" key="4">
    <source>
        <dbReference type="ARBA" id="ARBA00022692"/>
    </source>
</evidence>
<keyword evidence="4 10" id="KW-0812">Transmembrane</keyword>
<protein>
    <submittedName>
        <fullName evidence="11">Efflux transporter outer membrane subunit</fullName>
    </submittedName>
</protein>
<dbReference type="Proteomes" id="UP001528850">
    <property type="component" value="Unassembled WGS sequence"/>
</dbReference>
<keyword evidence="8 10" id="KW-0449">Lipoprotein</keyword>
<accession>A0ABT6BE48</accession>
<organism evidence="11 12">
    <name type="scientific">Luteibacter sahnii</name>
    <dbReference type="NCBI Taxonomy" id="3021977"/>
    <lineage>
        <taxon>Bacteria</taxon>
        <taxon>Pseudomonadati</taxon>
        <taxon>Pseudomonadota</taxon>
        <taxon>Gammaproteobacteria</taxon>
        <taxon>Lysobacterales</taxon>
        <taxon>Rhodanobacteraceae</taxon>
        <taxon>Luteibacter</taxon>
    </lineage>
</organism>
<evidence type="ECO:0000256" key="7">
    <source>
        <dbReference type="ARBA" id="ARBA00023139"/>
    </source>
</evidence>
<dbReference type="Gene3D" id="2.20.200.10">
    <property type="entry name" value="Outer membrane efflux proteins (OEP)"/>
    <property type="match status" value="1"/>
</dbReference>
<evidence type="ECO:0000256" key="1">
    <source>
        <dbReference type="ARBA" id="ARBA00004370"/>
    </source>
</evidence>
<evidence type="ECO:0000256" key="3">
    <source>
        <dbReference type="ARBA" id="ARBA00022452"/>
    </source>
</evidence>
<evidence type="ECO:0000256" key="10">
    <source>
        <dbReference type="RuleBase" id="RU362097"/>
    </source>
</evidence>
<dbReference type="InterPro" id="IPR010131">
    <property type="entry name" value="MdtP/NodT-like"/>
</dbReference>
<dbReference type="PANTHER" id="PTHR30203">
    <property type="entry name" value="OUTER MEMBRANE CATION EFFLUX PROTEIN"/>
    <property type="match status" value="1"/>
</dbReference>
<comment type="caution">
    <text evidence="11">The sequence shown here is derived from an EMBL/GenBank/DDBJ whole genome shotgun (WGS) entry which is preliminary data.</text>
</comment>
<dbReference type="Pfam" id="PF02321">
    <property type="entry name" value="OEP"/>
    <property type="match status" value="2"/>
</dbReference>
<proteinExistence type="inferred from homology"/>
<reference evidence="11 12" key="1">
    <citation type="journal article" date="2024" name="Curr. Microbiol.">
        <title>Luteibacter sahnii sp. nov., A Novel Yellow-Colored Xanthomonadin Pigment Producing Probiotic Bacterium from Healthy Rice Seed Microbiome.</title>
        <authorList>
            <person name="Jaiswal G."/>
            <person name="Rana R."/>
            <person name="Nayak P.K."/>
            <person name="Chouhan R."/>
            <person name="Gandhi S.G."/>
            <person name="Patel H.K."/>
            <person name="Patil P.B."/>
        </authorList>
    </citation>
    <scope>NUCLEOTIDE SEQUENCE [LARGE SCALE GENOMIC DNA]</scope>
    <source>
        <strain evidence="11 12">PPL201</strain>
    </source>
</reference>
<keyword evidence="6 10" id="KW-0472">Membrane</keyword>
<evidence type="ECO:0000256" key="6">
    <source>
        <dbReference type="ARBA" id="ARBA00023136"/>
    </source>
</evidence>
<dbReference type="PROSITE" id="PS51257">
    <property type="entry name" value="PROKAR_LIPOPROTEIN"/>
    <property type="match status" value="1"/>
</dbReference>
<evidence type="ECO:0000256" key="9">
    <source>
        <dbReference type="ARBA" id="ARBA00037313"/>
    </source>
</evidence>
<keyword evidence="7 10" id="KW-0564">Palmitate</keyword>
<evidence type="ECO:0000313" key="11">
    <source>
        <dbReference type="EMBL" id="MDF4026407.1"/>
    </source>
</evidence>
<dbReference type="Gene3D" id="1.20.1600.10">
    <property type="entry name" value="Outer membrane efflux proteins (OEP)"/>
    <property type="match status" value="1"/>
</dbReference>
<comment type="subcellular location">
    <subcellularLocation>
        <location evidence="10">Cell outer membrane</location>
        <topology evidence="10">Lipid-anchor</topology>
    </subcellularLocation>
    <subcellularLocation>
        <location evidence="1">Membrane</location>
    </subcellularLocation>
</comment>
<keyword evidence="12" id="KW-1185">Reference proteome</keyword>
<evidence type="ECO:0000256" key="5">
    <source>
        <dbReference type="ARBA" id="ARBA00022729"/>
    </source>
</evidence>
<dbReference type="SUPFAM" id="SSF56954">
    <property type="entry name" value="Outer membrane efflux proteins (OEP)"/>
    <property type="match status" value="1"/>
</dbReference>
<dbReference type="NCBIfam" id="TIGR01845">
    <property type="entry name" value="outer_NodT"/>
    <property type="match status" value="1"/>
</dbReference>
<dbReference type="PANTHER" id="PTHR30203:SF20">
    <property type="entry name" value="MULTIDRUG RESISTANCE OUTER MEMBRANE PROTEIN MDTP-RELATED"/>
    <property type="match status" value="1"/>
</dbReference>
<dbReference type="EMBL" id="JARJJS010000004">
    <property type="protein sequence ID" value="MDF4026407.1"/>
    <property type="molecule type" value="Genomic_DNA"/>
</dbReference>
<dbReference type="InterPro" id="IPR003423">
    <property type="entry name" value="OMP_efflux"/>
</dbReference>
<gene>
    <name evidence="11" type="ORF">P3W24_15645</name>
</gene>
<comment type="function">
    <text evidence="9">Could be involved in resistance to puromycin, acriflavine and tetraphenylarsonium chloride.</text>
</comment>
<evidence type="ECO:0000256" key="2">
    <source>
        <dbReference type="ARBA" id="ARBA00007613"/>
    </source>
</evidence>
<name>A0ABT6BE48_9GAMM</name>
<comment type="similarity">
    <text evidence="2 10">Belongs to the outer membrane factor (OMF) (TC 1.B.17) family.</text>
</comment>
<keyword evidence="3 10" id="KW-1134">Transmembrane beta strand</keyword>
<sequence>MALTPFRPDRPRGGPCIALVVAILSLTACAPPVRPPAFTPREEVPLAGLPTGQAGWPDAAWWRRYGDDQLDRIIDLAMRGSPNMEQAEARYRAAQRAVDSARAELNPQVRGLVSGNHGYNDVTLRGQAPGAAGNAQGFQLSPGSSWSNSGAAGALATWDLDLWGKQKDAVAAAVGQARAAEAERAASATSLQYNVANTYFDWQAQQARLAVARHAVRSAEDYHELVQLRVRGGLDDPTQLDQADGQLAQQRAAVAQLEGAASLDRVQLAALAGVSPAALGDLVPRPLPAVETSLPPDARLGLIARRPDIAAARWQIEASAKNIDQARKAYYPDVSLTALGAYLRTYPDLGSGTRTELALGGIGPSIQLPIFSGGRLRAQYEGAQAQLDSAVAQYDGAVVQAAGEVAQGVETLRMLQAQAEQQDRQLDAARSQQRRAGDRRSKGLIDDRDWLRADMQVDQQRDARLQVDARTLSANLSLIHALGGGYHADDLPDLPAKAAGQEATR</sequence>